<evidence type="ECO:0000313" key="3">
    <source>
        <dbReference type="EMBL" id="GHO82507.1"/>
    </source>
</evidence>
<dbReference type="Gene3D" id="2.30.42.10">
    <property type="match status" value="1"/>
</dbReference>
<dbReference type="InterPro" id="IPR001478">
    <property type="entry name" value="PDZ"/>
</dbReference>
<evidence type="ECO:0000259" key="2">
    <source>
        <dbReference type="PROSITE" id="PS50106"/>
    </source>
</evidence>
<dbReference type="Gene3D" id="3.90.226.10">
    <property type="entry name" value="2-enoyl-CoA Hydratase, Chain A, domain 1"/>
    <property type="match status" value="1"/>
</dbReference>
<dbReference type="RefSeq" id="WP_201360190.1">
    <property type="nucleotide sequence ID" value="NZ_BNJJ01000002.1"/>
</dbReference>
<evidence type="ECO:0000256" key="1">
    <source>
        <dbReference type="SAM" id="SignalP"/>
    </source>
</evidence>
<dbReference type="SUPFAM" id="SSF50156">
    <property type="entry name" value="PDZ domain-like"/>
    <property type="match status" value="1"/>
</dbReference>
<evidence type="ECO:0000313" key="4">
    <source>
        <dbReference type="Proteomes" id="UP000635565"/>
    </source>
</evidence>
<dbReference type="Pfam" id="PF00595">
    <property type="entry name" value="PDZ"/>
    <property type="match status" value="1"/>
</dbReference>
<dbReference type="InterPro" id="IPR029045">
    <property type="entry name" value="ClpP/crotonase-like_dom_sf"/>
</dbReference>
<feature type="domain" description="PDZ" evidence="2">
    <location>
        <begin position="180"/>
        <end position="247"/>
    </location>
</feature>
<dbReference type="Pfam" id="PF03572">
    <property type="entry name" value="Peptidase_S41"/>
    <property type="match status" value="1"/>
</dbReference>
<keyword evidence="4" id="KW-1185">Reference proteome</keyword>
<dbReference type="PANTHER" id="PTHR32060">
    <property type="entry name" value="TAIL-SPECIFIC PROTEASE"/>
    <property type="match status" value="1"/>
</dbReference>
<name>A0ABQ3V9E5_9CHLR</name>
<dbReference type="PROSITE" id="PS50106">
    <property type="entry name" value="PDZ"/>
    <property type="match status" value="1"/>
</dbReference>
<sequence>MKQDRPRRSSRMRLPFMLVLGLCVLSVCISGCGTQGTGTATSHAIASTQSTAPCVSADPTHPAPSPAPTALTTLEQAYWCLLDHYVTGKALDDRVLLNSAFSALVQELLRKGLDRPTAMPPALLGDRQADWNAFSAVYQRVSNALPHNADLQQDLVAATMRGMVQSLHDNHTTWSIPPPAEVLKQFPNGAFYGLGITTSASSGPSFLPEARPPLFVTEVQPGSPAERQQVALGDIITAVNGSAPFTNNQLNPGVMAWLYPQLSNNAVVQVTLMRPRTGKTWTVALTPTLFAPTMAPVVSARVLSNSLAYVKLTQFTPDAGDQVLKAINSLHVGDHLRGIILDLRDNHGGSPDGVSQLLGAFVHGKIVGYLVDGEGKRTALSTTDTVSLLHQPLVVLTNRGCASACEEFSGAVKDLGIAPLVGTRTAGAIAGTASDYFLNDGSMLGITMQFGLGARGEKLDGTGVAPDYLLPLTAQDLSAGHDPDIEKAMSLLR</sequence>
<proteinExistence type="predicted"/>
<dbReference type="Proteomes" id="UP000635565">
    <property type="component" value="Unassembled WGS sequence"/>
</dbReference>
<reference evidence="3 4" key="1">
    <citation type="journal article" date="2021" name="Int. J. Syst. Evol. Microbiol.">
        <title>Reticulibacter mediterranei gen. nov., sp. nov., within the new family Reticulibacteraceae fam. nov., and Ktedonospora formicarum gen. nov., sp. nov., Ktedonobacter robiniae sp. nov., Dictyobacter formicarum sp. nov. and Dictyobacter arantiisoli sp. nov., belonging to the class Ktedonobacteria.</title>
        <authorList>
            <person name="Yabe S."/>
            <person name="Zheng Y."/>
            <person name="Wang C.M."/>
            <person name="Sakai Y."/>
            <person name="Abe K."/>
            <person name="Yokota A."/>
            <person name="Donadio S."/>
            <person name="Cavaletti L."/>
            <person name="Monciardini P."/>
        </authorList>
    </citation>
    <scope>NUCLEOTIDE SEQUENCE [LARGE SCALE GENOMIC DNA]</scope>
    <source>
        <strain evidence="3 4">SOSP1-9</strain>
    </source>
</reference>
<dbReference type="InterPro" id="IPR036034">
    <property type="entry name" value="PDZ_sf"/>
</dbReference>
<dbReference type="PANTHER" id="PTHR32060:SF30">
    <property type="entry name" value="CARBOXY-TERMINAL PROCESSING PROTEASE CTPA"/>
    <property type="match status" value="1"/>
</dbReference>
<dbReference type="SUPFAM" id="SSF52096">
    <property type="entry name" value="ClpP/crotonase"/>
    <property type="match status" value="1"/>
</dbReference>
<dbReference type="SMART" id="SM00228">
    <property type="entry name" value="PDZ"/>
    <property type="match status" value="1"/>
</dbReference>
<comment type="caution">
    <text evidence="3">The sequence shown here is derived from an EMBL/GenBank/DDBJ whole genome shotgun (WGS) entry which is preliminary data.</text>
</comment>
<organism evidence="3 4">
    <name type="scientific">Dictyobacter formicarum</name>
    <dbReference type="NCBI Taxonomy" id="2778368"/>
    <lineage>
        <taxon>Bacteria</taxon>
        <taxon>Bacillati</taxon>
        <taxon>Chloroflexota</taxon>
        <taxon>Ktedonobacteria</taxon>
        <taxon>Ktedonobacterales</taxon>
        <taxon>Dictyobacteraceae</taxon>
        <taxon>Dictyobacter</taxon>
    </lineage>
</organism>
<feature type="chain" id="PRO_5046891272" description="PDZ domain-containing protein" evidence="1">
    <location>
        <begin position="30"/>
        <end position="493"/>
    </location>
</feature>
<accession>A0ABQ3V9E5</accession>
<dbReference type="EMBL" id="BNJJ01000002">
    <property type="protein sequence ID" value="GHO82507.1"/>
    <property type="molecule type" value="Genomic_DNA"/>
</dbReference>
<dbReference type="InterPro" id="IPR005151">
    <property type="entry name" value="Tail-specific_protease"/>
</dbReference>
<keyword evidence="1" id="KW-0732">Signal</keyword>
<gene>
    <name evidence="3" type="ORF">KSZ_05130</name>
</gene>
<protein>
    <recommendedName>
        <fullName evidence="2">PDZ domain-containing protein</fullName>
    </recommendedName>
</protein>
<dbReference type="CDD" id="cd06567">
    <property type="entry name" value="Peptidase_S41"/>
    <property type="match status" value="1"/>
</dbReference>
<dbReference type="SMART" id="SM00245">
    <property type="entry name" value="TSPc"/>
    <property type="match status" value="1"/>
</dbReference>
<feature type="signal peptide" evidence="1">
    <location>
        <begin position="1"/>
        <end position="29"/>
    </location>
</feature>